<dbReference type="STRING" id="74873.A0A084VML3"/>
<gene>
    <name evidence="2" type="ORF">ZHAS_00006547</name>
</gene>
<dbReference type="VEuPathDB" id="VectorBase:ASIC006547"/>
<proteinExistence type="predicted"/>
<dbReference type="OrthoDB" id="10064600at2759"/>
<feature type="region of interest" description="Disordered" evidence="1">
    <location>
        <begin position="435"/>
        <end position="462"/>
    </location>
</feature>
<keyword evidence="4" id="KW-1185">Reference proteome</keyword>
<accession>A0A084VML3</accession>
<reference evidence="3" key="2">
    <citation type="submission" date="2020-05" db="UniProtKB">
        <authorList>
            <consortium name="EnsemblMetazoa"/>
        </authorList>
    </citation>
    <scope>IDENTIFICATION</scope>
</reference>
<sequence length="843" mass="92414">MDSNKNDQCCFNTNTHGRHVPPARSADIIETGCQIVKTVSAAKYQNQFNNNNLIEQENLMPPVKKDDPPAILVGQNGGGAVGLLSELHVKDKILAVNGSTRNNCAILPSSSSSSSSSVSVPRNASEERVPSGQLNVECLTNTTTTVITTSSFIPTVNGTNSTIPESLSRGSIADHSQDTLAAGAGASCEQKDELTLEAVVNEAGAGSGAPDEGEFSDNNSIGNLSYISENGLIEEIILLPNNAYSDDDSASTSDDCIYAYRGGEPGGVAWLPQELDQPPDDETDFLEMDFDPEPSSEMENFDSSQQEQVLEDDGLAAAASIAGRVNETQHLQEAIKSNSPTAAVASGRTLSPNLKESEPSQQSVARSPEPSLARNTDKQKLSLEDALATTSPLATPGPIAAVSVQKNTEGNATPDEILETIEPPSNELTQAHKTGAIPKTVPHHYTSPERDRTSGGGRGSSNAKNLKLDLNLCLNDIEAGDRGGGGAKRRYFDHLLYYEPQACSGQPWTPDKLVPNPEQSVNHEEIEFYCAECGNLEFTNNLWMVQEPDSWMCRNCTFTRDEKLTRRRADSFRPRTIDSNKKGIGPTLVECRSDAEAIDIRAEQIALEALSKINSLKETPASSGQLSWQEEQQHGRNRSIMAKGNEHESRDVLQDQEVPNPDNYHYIGVGKYPENTVTIYTINCSKQTIIEALTRIGIAPNLDVLRQYFNEQTHVDTSKMNIPQYLLYMSKRDCNYKKLIEAIKSCCDEETLDVQYFPFDPFSDMPEIVQISSCEIAKRWNANTNLRQIIHFKHKHFHTLNVLGKIVNIIRQPSRGRHTTHTIGIPQYYKSGSITITRLAETS</sequence>
<name>A0A084VML3_ANOSI</name>
<dbReference type="EMBL" id="ATLV01014601">
    <property type="status" value="NOT_ANNOTATED_CDS"/>
    <property type="molecule type" value="Genomic_DNA"/>
</dbReference>
<feature type="region of interest" description="Disordered" evidence="1">
    <location>
        <begin position="107"/>
        <end position="130"/>
    </location>
</feature>
<evidence type="ECO:0000313" key="3">
    <source>
        <dbReference type="EnsemblMetazoa" id="ASIC006547-PA"/>
    </source>
</evidence>
<evidence type="ECO:0000313" key="4">
    <source>
        <dbReference type="Proteomes" id="UP000030765"/>
    </source>
</evidence>
<feature type="compositionally biased region" description="Acidic residues" evidence="1">
    <location>
        <begin position="277"/>
        <end position="300"/>
    </location>
</feature>
<dbReference type="Proteomes" id="UP000030765">
    <property type="component" value="Unassembled WGS sequence"/>
</dbReference>
<dbReference type="EMBL" id="KE524975">
    <property type="protein sequence ID" value="KFB39207.1"/>
    <property type="molecule type" value="Genomic_DNA"/>
</dbReference>
<dbReference type="EnsemblMetazoa" id="ASIC006547-RA">
    <property type="protein sequence ID" value="ASIC006547-PA"/>
    <property type="gene ID" value="ASIC006547"/>
</dbReference>
<dbReference type="OMA" id="RWTANTN"/>
<feature type="region of interest" description="Disordered" evidence="1">
    <location>
        <begin position="335"/>
        <end position="379"/>
    </location>
</feature>
<organism evidence="2">
    <name type="scientific">Anopheles sinensis</name>
    <name type="common">Mosquito</name>
    <dbReference type="NCBI Taxonomy" id="74873"/>
    <lineage>
        <taxon>Eukaryota</taxon>
        <taxon>Metazoa</taxon>
        <taxon>Ecdysozoa</taxon>
        <taxon>Arthropoda</taxon>
        <taxon>Hexapoda</taxon>
        <taxon>Insecta</taxon>
        <taxon>Pterygota</taxon>
        <taxon>Neoptera</taxon>
        <taxon>Endopterygota</taxon>
        <taxon>Diptera</taxon>
        <taxon>Nematocera</taxon>
        <taxon>Culicoidea</taxon>
        <taxon>Culicidae</taxon>
        <taxon>Anophelinae</taxon>
        <taxon>Anopheles</taxon>
    </lineage>
</organism>
<dbReference type="AlphaFoldDB" id="A0A084VML3"/>
<feature type="compositionally biased region" description="Low complexity" evidence="1">
    <location>
        <begin position="109"/>
        <end position="120"/>
    </location>
</feature>
<evidence type="ECO:0000313" key="2">
    <source>
        <dbReference type="EMBL" id="KFB39207.1"/>
    </source>
</evidence>
<protein>
    <submittedName>
        <fullName evidence="2 3">Uncharacterized protein</fullName>
    </submittedName>
</protein>
<evidence type="ECO:0000256" key="1">
    <source>
        <dbReference type="SAM" id="MobiDB-lite"/>
    </source>
</evidence>
<reference evidence="2 4" key="1">
    <citation type="journal article" date="2014" name="BMC Genomics">
        <title>Genome sequence of Anopheles sinensis provides insight into genetics basis of mosquito competence for malaria parasites.</title>
        <authorList>
            <person name="Zhou D."/>
            <person name="Zhang D."/>
            <person name="Ding G."/>
            <person name="Shi L."/>
            <person name="Hou Q."/>
            <person name="Ye Y."/>
            <person name="Xu Y."/>
            <person name="Zhou H."/>
            <person name="Xiong C."/>
            <person name="Li S."/>
            <person name="Yu J."/>
            <person name="Hong S."/>
            <person name="Yu X."/>
            <person name="Zou P."/>
            <person name="Chen C."/>
            <person name="Chang X."/>
            <person name="Wang W."/>
            <person name="Lv Y."/>
            <person name="Sun Y."/>
            <person name="Ma L."/>
            <person name="Shen B."/>
            <person name="Zhu C."/>
        </authorList>
    </citation>
    <scope>NUCLEOTIDE SEQUENCE [LARGE SCALE GENOMIC DNA]</scope>
</reference>
<feature type="region of interest" description="Disordered" evidence="1">
    <location>
        <begin position="271"/>
        <end position="308"/>
    </location>
</feature>
<dbReference type="VEuPathDB" id="VectorBase:ASIS004880"/>
<feature type="compositionally biased region" description="Polar residues" evidence="1">
    <location>
        <begin position="348"/>
        <end position="365"/>
    </location>
</feature>